<dbReference type="GO" id="GO:0003682">
    <property type="term" value="F:chromatin binding"/>
    <property type="evidence" value="ECO:0007669"/>
    <property type="project" value="InterPro"/>
</dbReference>
<organism evidence="2">
    <name type="scientific">Onchocerca flexuosa</name>
    <dbReference type="NCBI Taxonomy" id="387005"/>
    <lineage>
        <taxon>Eukaryota</taxon>
        <taxon>Metazoa</taxon>
        <taxon>Ecdysozoa</taxon>
        <taxon>Nematoda</taxon>
        <taxon>Chromadorea</taxon>
        <taxon>Rhabditida</taxon>
        <taxon>Spirurina</taxon>
        <taxon>Spiruromorpha</taxon>
        <taxon>Filarioidea</taxon>
        <taxon>Onchocercidae</taxon>
        <taxon>Onchocerca</taxon>
    </lineage>
</organism>
<dbReference type="Gene3D" id="2.30.30.490">
    <property type="match status" value="1"/>
</dbReference>
<feature type="domain" description="BAH" evidence="1">
    <location>
        <begin position="26"/>
        <end position="119"/>
    </location>
</feature>
<dbReference type="InterPro" id="IPR001025">
    <property type="entry name" value="BAH_dom"/>
</dbReference>
<reference evidence="2" key="1">
    <citation type="submission" date="2016-06" db="UniProtKB">
        <authorList>
            <consortium name="WormBaseParasite"/>
        </authorList>
    </citation>
    <scope>IDENTIFICATION</scope>
</reference>
<dbReference type="STRING" id="387005.A0A183HIV4"/>
<name>A0A183HIV4_9BILA</name>
<dbReference type="AlphaFoldDB" id="A0A183HIV4"/>
<dbReference type="WBParaSite" id="OFLC_0000741501-mRNA-1">
    <property type="protein sequence ID" value="OFLC_0000741501-mRNA-1"/>
    <property type="gene ID" value="OFLC_0000741501"/>
</dbReference>
<evidence type="ECO:0000313" key="2">
    <source>
        <dbReference type="WBParaSite" id="OFLC_0000741501-mRNA-1"/>
    </source>
</evidence>
<accession>A0A183HIV4</accession>
<evidence type="ECO:0000259" key="1">
    <source>
        <dbReference type="PROSITE" id="PS51038"/>
    </source>
</evidence>
<dbReference type="PROSITE" id="PS51038">
    <property type="entry name" value="BAH"/>
    <property type="match status" value="1"/>
</dbReference>
<sequence length="119" mass="13653">LQYFYHEKQSTRQLCYPQAVHAKTGDILRLRDSVRVNSIDGEPNFACICRLFNDPKTGKKKFFSSTFGAPLASVLWYYTPMQVKADSSLVPPVFERELLASKHMDIIPLDTVDEIVWVL</sequence>
<protein>
    <submittedName>
        <fullName evidence="2">BAH domain-containing protein</fullName>
    </submittedName>
</protein>
<dbReference type="InterPro" id="IPR043151">
    <property type="entry name" value="BAH_sf"/>
</dbReference>
<proteinExistence type="predicted"/>